<feature type="chain" id="PRO_5045694999" evidence="2">
    <location>
        <begin position="27"/>
        <end position="162"/>
    </location>
</feature>
<dbReference type="RefSeq" id="WP_393992505.1">
    <property type="nucleotide sequence ID" value="NZ_JBAFVH010000005.1"/>
</dbReference>
<comment type="caution">
    <text evidence="3">The sequence shown here is derived from an EMBL/GenBank/DDBJ whole genome shotgun (WGS) entry which is preliminary data.</text>
</comment>
<protein>
    <submittedName>
        <fullName evidence="3">Uncharacterized protein</fullName>
    </submittedName>
</protein>
<evidence type="ECO:0000313" key="4">
    <source>
        <dbReference type="Proteomes" id="UP001604002"/>
    </source>
</evidence>
<dbReference type="EMBL" id="JBAFVH010000005">
    <property type="protein sequence ID" value="MFG1372643.1"/>
    <property type="molecule type" value="Genomic_DNA"/>
</dbReference>
<evidence type="ECO:0000313" key="3">
    <source>
        <dbReference type="EMBL" id="MFG1372643.1"/>
    </source>
</evidence>
<feature type="signal peptide" evidence="2">
    <location>
        <begin position="1"/>
        <end position="26"/>
    </location>
</feature>
<keyword evidence="2" id="KW-0732">Signal</keyword>
<sequence length="162" mass="16499">MKKLTLAFATSAILVGTALSTGAALADCQSDVASVRGELEEKGKALQAAIKKKADPQTLCPLFRAYSSAESKWVKFLGDNKDWCQIPPQAIDNAATGAKKTVEIRNKICEAAANGGAAPGGGAAKPPPQGSMSSALGITTGYSLGSQKSGGVFDTLNGNALK</sequence>
<keyword evidence="4" id="KW-1185">Reference proteome</keyword>
<feature type="region of interest" description="Disordered" evidence="1">
    <location>
        <begin position="115"/>
        <end position="134"/>
    </location>
</feature>
<name>A0ABW6ZV73_9HYPH</name>
<gene>
    <name evidence="3" type="ORF">V5F32_10750</name>
</gene>
<dbReference type="Proteomes" id="UP001604002">
    <property type="component" value="Unassembled WGS sequence"/>
</dbReference>
<evidence type="ECO:0000256" key="1">
    <source>
        <dbReference type="SAM" id="MobiDB-lite"/>
    </source>
</evidence>
<organism evidence="3 4">
    <name type="scientific">Xanthobacter oligotrophicus</name>
    <dbReference type="NCBI Taxonomy" id="2607286"/>
    <lineage>
        <taxon>Bacteria</taxon>
        <taxon>Pseudomonadati</taxon>
        <taxon>Pseudomonadota</taxon>
        <taxon>Alphaproteobacteria</taxon>
        <taxon>Hyphomicrobiales</taxon>
        <taxon>Xanthobacteraceae</taxon>
        <taxon>Xanthobacter</taxon>
    </lineage>
</organism>
<accession>A0ABW6ZV73</accession>
<reference evidence="3 4" key="1">
    <citation type="submission" date="2024-02" db="EMBL/GenBank/DDBJ databases">
        <title>Expansion and revision of Xanthobacter and proposal of Roseixanthobacter gen. nov.</title>
        <authorList>
            <person name="Soltysiak M.P.M."/>
            <person name="Jalihal A."/>
            <person name="Ory A."/>
            <person name="Chrisophersen C."/>
            <person name="Lee A.D."/>
            <person name="Boulton J."/>
            <person name="Springer M."/>
        </authorList>
    </citation>
    <scope>NUCLEOTIDE SEQUENCE [LARGE SCALE GENOMIC DNA]</scope>
    <source>
        <strain evidence="3 4">23A</strain>
    </source>
</reference>
<proteinExistence type="predicted"/>
<evidence type="ECO:0000256" key="2">
    <source>
        <dbReference type="SAM" id="SignalP"/>
    </source>
</evidence>